<dbReference type="OrthoDB" id="3292744at2"/>
<keyword evidence="2" id="KW-0413">Isomerase</keyword>
<dbReference type="KEGG" id="mgo:AFA91_12295"/>
<dbReference type="SUPFAM" id="SSF109854">
    <property type="entry name" value="DinB/YfiT-like putative metalloenzymes"/>
    <property type="match status" value="1"/>
</dbReference>
<dbReference type="GO" id="GO:0046872">
    <property type="term" value="F:metal ion binding"/>
    <property type="evidence" value="ECO:0007669"/>
    <property type="project" value="InterPro"/>
</dbReference>
<evidence type="ECO:0000313" key="3">
    <source>
        <dbReference type="Proteomes" id="UP000062255"/>
    </source>
</evidence>
<dbReference type="Pfam" id="PF11716">
    <property type="entry name" value="MDMPI_N"/>
    <property type="match status" value="1"/>
</dbReference>
<keyword evidence="2" id="KW-0670">Pyruvate</keyword>
<gene>
    <name evidence="2" type="ORF">AFA91_12295</name>
</gene>
<dbReference type="PATRIC" id="fig|134601.6.peg.2554"/>
<evidence type="ECO:0000313" key="2">
    <source>
        <dbReference type="EMBL" id="AKS32522.1"/>
    </source>
</evidence>
<organism evidence="2 3">
    <name type="scientific">Mycolicibacterium goodii</name>
    <name type="common">Mycobacterium goodii</name>
    <dbReference type="NCBI Taxonomy" id="134601"/>
    <lineage>
        <taxon>Bacteria</taxon>
        <taxon>Bacillati</taxon>
        <taxon>Actinomycetota</taxon>
        <taxon>Actinomycetes</taxon>
        <taxon>Mycobacteriales</taxon>
        <taxon>Mycobacteriaceae</taxon>
        <taxon>Mycolicibacterium</taxon>
    </lineage>
</organism>
<dbReference type="AlphaFoldDB" id="A0A0K0X581"/>
<dbReference type="Gene3D" id="1.20.120.450">
    <property type="entry name" value="dinb family like domain"/>
    <property type="match status" value="1"/>
</dbReference>
<dbReference type="EMBL" id="CP012150">
    <property type="protein sequence ID" value="AKS32522.1"/>
    <property type="molecule type" value="Genomic_DNA"/>
</dbReference>
<dbReference type="STRING" id="134601.AFA91_12295"/>
<dbReference type="Proteomes" id="UP000062255">
    <property type="component" value="Chromosome"/>
</dbReference>
<name>A0A0K0X581_MYCGD</name>
<protein>
    <submittedName>
        <fullName evidence="2">Mycothiol maleylpyruvate isomerase N-terminal domain protein</fullName>
    </submittedName>
</protein>
<feature type="domain" description="Mycothiol-dependent maleylpyruvate isomerase metal-binding" evidence="1">
    <location>
        <begin position="7"/>
        <end position="148"/>
    </location>
</feature>
<dbReference type="GO" id="GO:0016853">
    <property type="term" value="F:isomerase activity"/>
    <property type="evidence" value="ECO:0007669"/>
    <property type="project" value="UniProtKB-KW"/>
</dbReference>
<sequence length="200" mass="20437">MTAEVFASAAAAFARLVRALATFDGPGLGDWDLRALVGHTSRSLVTVSTYVHTPAETADLADAVDYYAAVREHLAGADAAGVIERGVQAGLALGDDPAGEVDRLVAQALSDIDGVGDPIIKVFGGHGIRLSDYLDTRIFELAVHSLDISRATGVPAGLPADVLSSATLLAASTAARFGDGEALLLALTGRAPLPDGYSVV</sequence>
<dbReference type="InterPro" id="IPR034660">
    <property type="entry name" value="DinB/YfiT-like"/>
</dbReference>
<dbReference type="RefSeq" id="WP_049744947.1">
    <property type="nucleotide sequence ID" value="NZ_CP012150.1"/>
</dbReference>
<proteinExistence type="predicted"/>
<accession>A0A0K0X581</accession>
<reference evidence="2 3" key="1">
    <citation type="submission" date="2015-07" db="EMBL/GenBank/DDBJ databases">
        <title>Complete genome sequence of Mycobacterium goodii X7B, a facultative thermophilic biodesulfurizing bacterium.</title>
        <authorList>
            <person name="Yu B."/>
            <person name="Li F."/>
            <person name="Xu P."/>
        </authorList>
    </citation>
    <scope>NUCLEOTIDE SEQUENCE [LARGE SCALE GENOMIC DNA]</scope>
    <source>
        <strain evidence="2 3">X7B</strain>
    </source>
</reference>
<evidence type="ECO:0000259" key="1">
    <source>
        <dbReference type="Pfam" id="PF11716"/>
    </source>
</evidence>
<dbReference type="InterPro" id="IPR024344">
    <property type="entry name" value="MDMPI_metal-binding"/>
</dbReference>